<evidence type="ECO:0000256" key="6">
    <source>
        <dbReference type="ARBA" id="ARBA00022801"/>
    </source>
</evidence>
<dbReference type="EC" id="3.1.31.1" evidence="11"/>
<protein>
    <submittedName>
        <fullName evidence="11">Endonuclease lcl3</fullName>
        <ecNumber evidence="11">3.1.31.1</ecNumber>
    </submittedName>
</protein>
<proteinExistence type="inferred from homology"/>
<keyword evidence="12" id="KW-1185">Reference proteome</keyword>
<dbReference type="PANTHER" id="PTHR12302">
    <property type="entry name" value="EBNA2 BINDING PROTEIN P100"/>
    <property type="match status" value="1"/>
</dbReference>
<evidence type="ECO:0000256" key="7">
    <source>
        <dbReference type="ARBA" id="ARBA00022837"/>
    </source>
</evidence>
<name>A0ABR1ITE9_9AGAR</name>
<dbReference type="PROSITE" id="PS50830">
    <property type="entry name" value="TNASE_3"/>
    <property type="match status" value="1"/>
</dbReference>
<feature type="region of interest" description="Disordered" evidence="8">
    <location>
        <begin position="236"/>
        <end position="261"/>
    </location>
</feature>
<evidence type="ECO:0000256" key="5">
    <source>
        <dbReference type="ARBA" id="ARBA00022759"/>
    </source>
</evidence>
<comment type="subcellular location">
    <subcellularLocation>
        <location evidence="1">Membrane</location>
        <topology evidence="1">Single-pass membrane protein</topology>
    </subcellularLocation>
    <subcellularLocation>
        <location evidence="2">Mitochondrion</location>
    </subcellularLocation>
</comment>
<dbReference type="InterPro" id="IPR035437">
    <property type="entry name" value="SNase_OB-fold_sf"/>
</dbReference>
<evidence type="ECO:0000256" key="3">
    <source>
        <dbReference type="ARBA" id="ARBA00005435"/>
    </source>
</evidence>
<keyword evidence="4" id="KW-0540">Nuclease</keyword>
<organism evidence="11 12">
    <name type="scientific">Marasmiellus scandens</name>
    <dbReference type="NCBI Taxonomy" id="2682957"/>
    <lineage>
        <taxon>Eukaryota</taxon>
        <taxon>Fungi</taxon>
        <taxon>Dikarya</taxon>
        <taxon>Basidiomycota</taxon>
        <taxon>Agaricomycotina</taxon>
        <taxon>Agaricomycetes</taxon>
        <taxon>Agaricomycetidae</taxon>
        <taxon>Agaricales</taxon>
        <taxon>Marasmiineae</taxon>
        <taxon>Omphalotaceae</taxon>
        <taxon>Marasmiellus</taxon>
    </lineage>
</organism>
<evidence type="ECO:0000256" key="2">
    <source>
        <dbReference type="ARBA" id="ARBA00004173"/>
    </source>
</evidence>
<evidence type="ECO:0000256" key="1">
    <source>
        <dbReference type="ARBA" id="ARBA00004167"/>
    </source>
</evidence>
<dbReference type="Proteomes" id="UP001498398">
    <property type="component" value="Unassembled WGS sequence"/>
</dbReference>
<dbReference type="Pfam" id="PF00565">
    <property type="entry name" value="SNase"/>
    <property type="match status" value="1"/>
</dbReference>
<dbReference type="GO" id="GO:1990599">
    <property type="term" value="F:3' overhang single-stranded DNA endodeoxyribonuclease activity"/>
    <property type="evidence" value="ECO:0007669"/>
    <property type="project" value="UniProtKB-EC"/>
</dbReference>
<accession>A0ABR1ITE9</accession>
<evidence type="ECO:0000256" key="9">
    <source>
        <dbReference type="SAM" id="Phobius"/>
    </source>
</evidence>
<keyword evidence="9" id="KW-0812">Transmembrane</keyword>
<dbReference type="EMBL" id="JBANRG010000075">
    <property type="protein sequence ID" value="KAK7439066.1"/>
    <property type="molecule type" value="Genomic_DNA"/>
</dbReference>
<keyword evidence="9" id="KW-0472">Membrane</keyword>
<feature type="compositionally biased region" description="Basic and acidic residues" evidence="8">
    <location>
        <begin position="243"/>
        <end position="261"/>
    </location>
</feature>
<reference evidence="11 12" key="1">
    <citation type="submission" date="2024-01" db="EMBL/GenBank/DDBJ databases">
        <title>A draft genome for the cacao thread blight pathogen Marasmiellus scandens.</title>
        <authorList>
            <person name="Baruah I.K."/>
            <person name="Leung J."/>
            <person name="Bukari Y."/>
            <person name="Amoako-Attah I."/>
            <person name="Meinhardt L.W."/>
            <person name="Bailey B.A."/>
            <person name="Cohen S.P."/>
        </authorList>
    </citation>
    <scope>NUCLEOTIDE SEQUENCE [LARGE SCALE GENOMIC DNA]</scope>
    <source>
        <strain evidence="11 12">GH-19</strain>
    </source>
</reference>
<feature type="transmembrane region" description="Helical" evidence="9">
    <location>
        <begin position="20"/>
        <end position="37"/>
    </location>
</feature>
<feature type="domain" description="TNase-like" evidence="10">
    <location>
        <begin position="63"/>
        <end position="215"/>
    </location>
</feature>
<comment type="similarity">
    <text evidence="3">Belongs to the LCL3 family.</text>
</comment>
<evidence type="ECO:0000256" key="8">
    <source>
        <dbReference type="SAM" id="MobiDB-lite"/>
    </source>
</evidence>
<dbReference type="SUPFAM" id="SSF50199">
    <property type="entry name" value="Staphylococcal nuclease"/>
    <property type="match status" value="1"/>
</dbReference>
<evidence type="ECO:0000256" key="4">
    <source>
        <dbReference type="ARBA" id="ARBA00022722"/>
    </source>
</evidence>
<gene>
    <name evidence="11" type="primary">LCL3_2</name>
    <name evidence="11" type="ORF">VKT23_017772</name>
</gene>
<evidence type="ECO:0000313" key="11">
    <source>
        <dbReference type="EMBL" id="KAK7439066.1"/>
    </source>
</evidence>
<keyword evidence="5 11" id="KW-0255">Endonuclease</keyword>
<keyword evidence="9" id="KW-1133">Transmembrane helix</keyword>
<keyword evidence="7" id="KW-0106">Calcium</keyword>
<dbReference type="SMART" id="SM00318">
    <property type="entry name" value="SNc"/>
    <property type="match status" value="1"/>
</dbReference>
<dbReference type="PANTHER" id="PTHR12302:SF3">
    <property type="entry name" value="SERINE_THREONINE-PROTEIN KINASE 31"/>
    <property type="match status" value="1"/>
</dbReference>
<dbReference type="Gene3D" id="2.40.50.90">
    <property type="match status" value="1"/>
</dbReference>
<evidence type="ECO:0000259" key="10">
    <source>
        <dbReference type="PROSITE" id="PS50830"/>
    </source>
</evidence>
<keyword evidence="6 11" id="KW-0378">Hydrolase</keyword>
<sequence length="261" mass="29408">MPPLSKEENVKKRHSNPRFGFVLGAGVVIGIVGTFVMQRVYARYFRRIPNSDWMTPDILGKGCWLKGKVTDVRDADNFRLYHTPNGFTRVPDNSRELKDQTIHIRMAGVDAPEAAHFGKPAQPYAEESLAWSKKLLEGQVVYCQPLRRDQYSRVVSNVGIKQSSSEMTDVSLEMLKAGWAITYDGYGAEYGPAGKQAYLEAEMKAKSQRKGMWVKGVDGESPAEYKRRYYAKTDSDVELPSDAESKTKAKKIDAKENKSQK</sequence>
<comment type="caution">
    <text evidence="11">The sequence shown here is derived from an EMBL/GenBank/DDBJ whole genome shotgun (WGS) entry which is preliminary data.</text>
</comment>
<evidence type="ECO:0000313" key="12">
    <source>
        <dbReference type="Proteomes" id="UP001498398"/>
    </source>
</evidence>
<dbReference type="InterPro" id="IPR016071">
    <property type="entry name" value="Staphylococal_nuclease_OB-fold"/>
</dbReference>